<keyword evidence="2" id="KW-1133">Transmembrane helix</keyword>
<evidence type="ECO:0000256" key="1">
    <source>
        <dbReference type="SAM" id="MobiDB-lite"/>
    </source>
</evidence>
<keyword evidence="2" id="KW-0472">Membrane</keyword>
<organism evidence="3 4">
    <name type="scientific">Apiosordaria backusii</name>
    <dbReference type="NCBI Taxonomy" id="314023"/>
    <lineage>
        <taxon>Eukaryota</taxon>
        <taxon>Fungi</taxon>
        <taxon>Dikarya</taxon>
        <taxon>Ascomycota</taxon>
        <taxon>Pezizomycotina</taxon>
        <taxon>Sordariomycetes</taxon>
        <taxon>Sordariomycetidae</taxon>
        <taxon>Sordariales</taxon>
        <taxon>Lasiosphaeriaceae</taxon>
        <taxon>Apiosordaria</taxon>
    </lineage>
</organism>
<keyword evidence="4" id="KW-1185">Reference proteome</keyword>
<name>A0AA39ZSX0_9PEZI</name>
<dbReference type="EMBL" id="JAUKTV010000023">
    <property type="protein sequence ID" value="KAK0702909.1"/>
    <property type="molecule type" value="Genomic_DNA"/>
</dbReference>
<feature type="transmembrane region" description="Helical" evidence="2">
    <location>
        <begin position="203"/>
        <end position="225"/>
    </location>
</feature>
<gene>
    <name evidence="3" type="ORF">B0T21DRAFT_431570</name>
</gene>
<proteinExistence type="predicted"/>
<reference evidence="3" key="1">
    <citation type="submission" date="2023-06" db="EMBL/GenBank/DDBJ databases">
        <title>Genome-scale phylogeny and comparative genomics of the fungal order Sordariales.</title>
        <authorList>
            <consortium name="Lawrence Berkeley National Laboratory"/>
            <person name="Hensen N."/>
            <person name="Bonometti L."/>
            <person name="Westerberg I."/>
            <person name="Brannstrom I.O."/>
            <person name="Guillou S."/>
            <person name="Cros-Aarteil S."/>
            <person name="Calhoun S."/>
            <person name="Haridas S."/>
            <person name="Kuo A."/>
            <person name="Mondo S."/>
            <person name="Pangilinan J."/>
            <person name="Riley R."/>
            <person name="Labutti K."/>
            <person name="Andreopoulos B."/>
            <person name="Lipzen A."/>
            <person name="Chen C."/>
            <person name="Yanf M."/>
            <person name="Daum C."/>
            <person name="Ng V."/>
            <person name="Clum A."/>
            <person name="Steindorff A."/>
            <person name="Ohm R."/>
            <person name="Martin F."/>
            <person name="Silar P."/>
            <person name="Natvig D."/>
            <person name="Lalanne C."/>
            <person name="Gautier V."/>
            <person name="Ament-Velasquez S.L."/>
            <person name="Kruys A."/>
            <person name="Hutchinson M.I."/>
            <person name="Powell A.J."/>
            <person name="Barry K."/>
            <person name="Miller A.N."/>
            <person name="Grigoriev I.V."/>
            <person name="Debuchy R."/>
            <person name="Gladieux P."/>
            <person name="Thoren M.H."/>
            <person name="Johannesson H."/>
        </authorList>
    </citation>
    <scope>NUCLEOTIDE SEQUENCE</scope>
    <source>
        <strain evidence="3">CBS 540.89</strain>
    </source>
</reference>
<evidence type="ECO:0000256" key="2">
    <source>
        <dbReference type="SAM" id="Phobius"/>
    </source>
</evidence>
<evidence type="ECO:0000313" key="3">
    <source>
        <dbReference type="EMBL" id="KAK0702909.1"/>
    </source>
</evidence>
<dbReference type="AlphaFoldDB" id="A0AA39ZSX0"/>
<protein>
    <submittedName>
        <fullName evidence="3">Uncharacterized protein</fullName>
    </submittedName>
</protein>
<evidence type="ECO:0000313" key="4">
    <source>
        <dbReference type="Proteomes" id="UP001172159"/>
    </source>
</evidence>
<dbReference type="Proteomes" id="UP001172159">
    <property type="component" value="Unassembled WGS sequence"/>
</dbReference>
<keyword evidence="2" id="KW-0812">Transmembrane</keyword>
<comment type="caution">
    <text evidence="3">The sequence shown here is derived from an EMBL/GenBank/DDBJ whole genome shotgun (WGS) entry which is preliminary data.</text>
</comment>
<accession>A0AA39ZSX0</accession>
<sequence length="226" mass="26072">MKEEEREKERVRQEEKAEEEEKGRLKGGRMVQRGGGKVWRKEPRFRGSGRVVVLDDPVRDGWEIALGEQVLGSDFWRENGRWEVQVEEEKECGDDDSMEDIVRDEPGYTIRTVTQRTRKKATKSAVRKRVSFKTPLVEEIPYLQPPELLEPDTANDCGLSVGSDSGCEYDDTWLDFSEDEAQGWVRKDTVCLRSHLARQDWPSGFLSCLILVLSLYSGKLLYLALW</sequence>
<feature type="compositionally biased region" description="Basic and acidic residues" evidence="1">
    <location>
        <begin position="1"/>
        <end position="24"/>
    </location>
</feature>
<feature type="region of interest" description="Disordered" evidence="1">
    <location>
        <begin position="1"/>
        <end position="38"/>
    </location>
</feature>